<evidence type="ECO:0000313" key="5">
    <source>
        <dbReference type="Proteomes" id="UP000003280"/>
    </source>
</evidence>
<reference evidence="4 5" key="1">
    <citation type="submission" date="2010-07" db="EMBL/GenBank/DDBJ databases">
        <authorList>
            <person name="Muzny D."/>
            <person name="Qin X."/>
            <person name="Deng J."/>
            <person name="Jiang H."/>
            <person name="Liu Y."/>
            <person name="Qu J."/>
            <person name="Song X.-Z."/>
            <person name="Zhang L."/>
            <person name="Thornton R."/>
            <person name="Coyle M."/>
            <person name="Francisco L."/>
            <person name="Jackson L."/>
            <person name="Javaid M."/>
            <person name="Korchina V."/>
            <person name="Kovar C."/>
            <person name="Mata R."/>
            <person name="Mathew T."/>
            <person name="Ngo R."/>
            <person name="Nguyen L."/>
            <person name="Nguyen N."/>
            <person name="Okwuonu G."/>
            <person name="Ongeri F."/>
            <person name="Pham C."/>
            <person name="Simmons D."/>
            <person name="Wilczek-Boney K."/>
            <person name="Hale W."/>
            <person name="Jakkamsetti A."/>
            <person name="Pham P."/>
            <person name="Ruth R."/>
            <person name="San Lucas F."/>
            <person name="Warren J."/>
            <person name="Zhang J."/>
            <person name="Zhao Z."/>
            <person name="Zhou C."/>
            <person name="Zhu D."/>
            <person name="Lee S."/>
            <person name="Bess C."/>
            <person name="Blankenburg K."/>
            <person name="Forbes L."/>
            <person name="Fu Q."/>
            <person name="Gubbala S."/>
            <person name="Hirani K."/>
            <person name="Jayaseelan J.C."/>
            <person name="Lara F."/>
            <person name="Munidasa M."/>
            <person name="Palculict T."/>
            <person name="Patil S."/>
            <person name="Pu L.-L."/>
            <person name="Saada N."/>
            <person name="Tang L."/>
            <person name="Weissenberger G."/>
            <person name="Zhu Y."/>
            <person name="Hemphill L."/>
            <person name="Shang Y."/>
            <person name="Youmans B."/>
            <person name="Ayvaz T."/>
            <person name="Ross M."/>
            <person name="Santibanez J."/>
            <person name="Aqrawi P."/>
            <person name="Gross S."/>
            <person name="Joshi V."/>
            <person name="Fowler G."/>
            <person name="Nazareth L."/>
            <person name="Reid J."/>
            <person name="Worley K."/>
            <person name="Petrosino J."/>
            <person name="Highlander S."/>
            <person name="Gibbs R."/>
        </authorList>
    </citation>
    <scope>NUCLEOTIDE SEQUENCE [LARGE SCALE GENOMIC DNA]</scope>
    <source>
        <strain evidence="4 5">ATCC BAA-1640</strain>
    </source>
</reference>
<proteinExistence type="predicted"/>
<dbReference type="HOGENOM" id="CLU_030024_2_2_9"/>
<dbReference type="CDD" id="cd10918">
    <property type="entry name" value="CE4_NodB_like_5s_6s"/>
    <property type="match status" value="1"/>
</dbReference>
<dbReference type="Pfam" id="PF01522">
    <property type="entry name" value="Polysacc_deac_1"/>
    <property type="match status" value="1"/>
</dbReference>
<dbReference type="InterPro" id="IPR011330">
    <property type="entry name" value="Glyco_hydro/deAcase_b/a-brl"/>
</dbReference>
<evidence type="ECO:0000256" key="2">
    <source>
        <dbReference type="ARBA" id="ARBA00022729"/>
    </source>
</evidence>
<feature type="domain" description="NodB homology" evidence="3">
    <location>
        <begin position="53"/>
        <end position="239"/>
    </location>
</feature>
<keyword evidence="5" id="KW-1185">Reference proteome</keyword>
<dbReference type="PANTHER" id="PTHR34216">
    <property type="match status" value="1"/>
</dbReference>
<sequence length="239" mass="27449">MTYHGIDNMENEYYLDPDKFEEMIAELKKNDFTFITAQDLYKIYNKEMDLPDKPVMITLDDGYRDNYTNAYRILKKYDAKATIFLIGAFVDSSDQFLTWDMVEEMANSGLVDFESHTYNSHDLRLDGPHKGKTTFSTPSPGESDDDYYKRIYEDLVWNNNLIYSHSSVFPVAIAYPGGMAGDEIVSKAVKESGLKLGFLGAKKNASSIFDLDPYKINRFNIKKSTDPKHFVKLITPKDK</sequence>
<name>E0NJU5_9FIRM</name>
<protein>
    <submittedName>
        <fullName evidence="4">Polysaccharide deacetylase</fullName>
    </submittedName>
</protein>
<accession>E0NJU5</accession>
<comment type="caution">
    <text evidence="4">The sequence shown here is derived from an EMBL/GenBank/DDBJ whole genome shotgun (WGS) entry which is preliminary data.</text>
</comment>
<evidence type="ECO:0000259" key="3">
    <source>
        <dbReference type="PROSITE" id="PS51677"/>
    </source>
</evidence>
<dbReference type="STRING" id="862517.HMPREF9225_0434"/>
<dbReference type="GO" id="GO:0005975">
    <property type="term" value="P:carbohydrate metabolic process"/>
    <property type="evidence" value="ECO:0007669"/>
    <property type="project" value="InterPro"/>
</dbReference>
<dbReference type="Proteomes" id="UP000003280">
    <property type="component" value="Unassembled WGS sequence"/>
</dbReference>
<dbReference type="PANTHER" id="PTHR34216:SF3">
    <property type="entry name" value="POLY-BETA-1,6-N-ACETYL-D-GLUCOSAMINE N-DEACETYLASE"/>
    <property type="match status" value="1"/>
</dbReference>
<dbReference type="Gene3D" id="3.20.20.370">
    <property type="entry name" value="Glycoside hydrolase/deacetylase"/>
    <property type="match status" value="1"/>
</dbReference>
<gene>
    <name evidence="4" type="ORF">HMPREF9225_0434</name>
</gene>
<keyword evidence="2" id="KW-0732">Signal</keyword>
<comment type="subcellular location">
    <subcellularLocation>
        <location evidence="1">Secreted</location>
    </subcellularLocation>
</comment>
<evidence type="ECO:0000313" key="4">
    <source>
        <dbReference type="EMBL" id="EFM25890.1"/>
    </source>
</evidence>
<dbReference type="PROSITE" id="PS51677">
    <property type="entry name" value="NODB"/>
    <property type="match status" value="1"/>
</dbReference>
<evidence type="ECO:0000256" key="1">
    <source>
        <dbReference type="ARBA" id="ARBA00004613"/>
    </source>
</evidence>
<dbReference type="InterPro" id="IPR002509">
    <property type="entry name" value="NODB_dom"/>
</dbReference>
<dbReference type="AlphaFoldDB" id="E0NJU5"/>
<organism evidence="4 5">
    <name type="scientific">Peptoniphilus duerdenii ATCC BAA-1640</name>
    <dbReference type="NCBI Taxonomy" id="862517"/>
    <lineage>
        <taxon>Bacteria</taxon>
        <taxon>Bacillati</taxon>
        <taxon>Bacillota</taxon>
        <taxon>Tissierellia</taxon>
        <taxon>Tissierellales</taxon>
        <taxon>Peptoniphilaceae</taxon>
        <taxon>Peptoniphilus</taxon>
    </lineage>
</organism>
<dbReference type="eggNOG" id="COG0726">
    <property type="taxonomic scope" value="Bacteria"/>
</dbReference>
<dbReference type="EMBL" id="AEEH01000019">
    <property type="protein sequence ID" value="EFM25890.1"/>
    <property type="molecule type" value="Genomic_DNA"/>
</dbReference>
<dbReference type="SUPFAM" id="SSF88713">
    <property type="entry name" value="Glycoside hydrolase/deacetylase"/>
    <property type="match status" value="1"/>
</dbReference>
<dbReference type="InterPro" id="IPR051398">
    <property type="entry name" value="Polysacch_Deacetylase"/>
</dbReference>
<dbReference type="GO" id="GO:0005576">
    <property type="term" value="C:extracellular region"/>
    <property type="evidence" value="ECO:0007669"/>
    <property type="project" value="UniProtKB-SubCell"/>
</dbReference>
<dbReference type="GO" id="GO:0016810">
    <property type="term" value="F:hydrolase activity, acting on carbon-nitrogen (but not peptide) bonds"/>
    <property type="evidence" value="ECO:0007669"/>
    <property type="project" value="InterPro"/>
</dbReference>